<organism evidence="1 2">
    <name type="scientific">Cinara cedri</name>
    <dbReference type="NCBI Taxonomy" id="506608"/>
    <lineage>
        <taxon>Eukaryota</taxon>
        <taxon>Metazoa</taxon>
        <taxon>Ecdysozoa</taxon>
        <taxon>Arthropoda</taxon>
        <taxon>Hexapoda</taxon>
        <taxon>Insecta</taxon>
        <taxon>Pterygota</taxon>
        <taxon>Neoptera</taxon>
        <taxon>Paraneoptera</taxon>
        <taxon>Hemiptera</taxon>
        <taxon>Sternorrhyncha</taxon>
        <taxon>Aphidomorpha</taxon>
        <taxon>Aphidoidea</taxon>
        <taxon>Aphididae</taxon>
        <taxon>Lachninae</taxon>
        <taxon>Cinara</taxon>
    </lineage>
</organism>
<protein>
    <submittedName>
        <fullName evidence="1">Uncharacterized protein</fullName>
    </submittedName>
</protein>
<name>A0A5E4MSX4_9HEMI</name>
<gene>
    <name evidence="1" type="ORF">CINCED_3A022290</name>
</gene>
<accession>A0A5E4MSX4</accession>
<dbReference type="AlphaFoldDB" id="A0A5E4MSX4"/>
<dbReference type="EMBL" id="CABPRJ010000962">
    <property type="protein sequence ID" value="VVC33047.1"/>
    <property type="molecule type" value="Genomic_DNA"/>
</dbReference>
<keyword evidence="2" id="KW-1185">Reference proteome</keyword>
<sequence>MEKQPPEKFDDLVKDAGTYSSARVRYALRTRLNRMRTDRGRCSHVTCEQEITRRAIVEPNYRQCIALLAKRESSVAPFKSYMRHQTKLSDAMAEQPEH</sequence>
<proteinExistence type="predicted"/>
<dbReference type="Proteomes" id="UP000325440">
    <property type="component" value="Unassembled WGS sequence"/>
</dbReference>
<reference evidence="1 2" key="1">
    <citation type="submission" date="2019-08" db="EMBL/GenBank/DDBJ databases">
        <authorList>
            <person name="Alioto T."/>
            <person name="Alioto T."/>
            <person name="Gomez Garrido J."/>
        </authorList>
    </citation>
    <scope>NUCLEOTIDE SEQUENCE [LARGE SCALE GENOMIC DNA]</scope>
</reference>
<evidence type="ECO:0000313" key="1">
    <source>
        <dbReference type="EMBL" id="VVC33047.1"/>
    </source>
</evidence>
<evidence type="ECO:0000313" key="2">
    <source>
        <dbReference type="Proteomes" id="UP000325440"/>
    </source>
</evidence>